<name>A0A1G8E997_9GAMM</name>
<gene>
    <name evidence="3" type="ORF">SAMN05216588_106116</name>
</gene>
<dbReference type="PROSITE" id="PS50846">
    <property type="entry name" value="HMA_2"/>
    <property type="match status" value="1"/>
</dbReference>
<dbReference type="Pfam" id="PF00403">
    <property type="entry name" value="HMA"/>
    <property type="match status" value="1"/>
</dbReference>
<evidence type="ECO:0000256" key="1">
    <source>
        <dbReference type="ARBA" id="ARBA00022723"/>
    </source>
</evidence>
<dbReference type="Gene3D" id="3.30.70.100">
    <property type="match status" value="1"/>
</dbReference>
<dbReference type="RefSeq" id="WP_084304616.1">
    <property type="nucleotide sequence ID" value="NZ_FNDG01000006.1"/>
</dbReference>
<reference evidence="3 4" key="1">
    <citation type="submission" date="2016-10" db="EMBL/GenBank/DDBJ databases">
        <authorList>
            <person name="de Groot N.N."/>
        </authorList>
    </citation>
    <scope>NUCLEOTIDE SEQUENCE [LARGE SCALE GENOMIC DNA]</scope>
    <source>
        <strain evidence="3 4">LMG 18387</strain>
    </source>
</reference>
<dbReference type="STRING" id="29435.SAMN05216588_106116"/>
<evidence type="ECO:0000259" key="2">
    <source>
        <dbReference type="PROSITE" id="PS50846"/>
    </source>
</evidence>
<protein>
    <submittedName>
        <fullName evidence="3">Copper chaperone</fullName>
    </submittedName>
</protein>
<evidence type="ECO:0000313" key="3">
    <source>
        <dbReference type="EMBL" id="SDH66249.1"/>
    </source>
</evidence>
<dbReference type="PROSITE" id="PS01047">
    <property type="entry name" value="HMA_1"/>
    <property type="match status" value="1"/>
</dbReference>
<dbReference type="EMBL" id="FNDG01000006">
    <property type="protein sequence ID" value="SDH66249.1"/>
    <property type="molecule type" value="Genomic_DNA"/>
</dbReference>
<dbReference type="GO" id="GO:0046872">
    <property type="term" value="F:metal ion binding"/>
    <property type="evidence" value="ECO:0007669"/>
    <property type="project" value="UniProtKB-KW"/>
</dbReference>
<feature type="domain" description="HMA" evidence="2">
    <location>
        <begin position="2"/>
        <end position="69"/>
    </location>
</feature>
<organism evidence="3 4">
    <name type="scientific">Phytopseudomonas flavescens</name>
    <dbReference type="NCBI Taxonomy" id="29435"/>
    <lineage>
        <taxon>Bacteria</taxon>
        <taxon>Pseudomonadati</taxon>
        <taxon>Pseudomonadota</taxon>
        <taxon>Gammaproteobacteria</taxon>
        <taxon>Pseudomonadales</taxon>
        <taxon>Pseudomonadaceae</taxon>
        <taxon>Phytopseudomonas</taxon>
    </lineage>
</organism>
<dbReference type="SUPFAM" id="SSF55008">
    <property type="entry name" value="HMA, heavy metal-associated domain"/>
    <property type="match status" value="1"/>
</dbReference>
<dbReference type="InterPro" id="IPR036163">
    <property type="entry name" value="HMA_dom_sf"/>
</dbReference>
<dbReference type="CDD" id="cd00371">
    <property type="entry name" value="HMA"/>
    <property type="match status" value="1"/>
</dbReference>
<evidence type="ECO:0000313" key="4">
    <source>
        <dbReference type="Proteomes" id="UP000198606"/>
    </source>
</evidence>
<dbReference type="Proteomes" id="UP000198606">
    <property type="component" value="Unassembled WGS sequence"/>
</dbReference>
<proteinExistence type="predicted"/>
<dbReference type="InterPro" id="IPR006121">
    <property type="entry name" value="HMA_dom"/>
</dbReference>
<sequence length="70" mass="7239">MASIILKVQGMSCGGCSSKVKRALEGVEGVSSAEVALDTGLVSVEGADSLRAASQRLREKIEALGFTVRD</sequence>
<accession>A0A1G8E997</accession>
<keyword evidence="1" id="KW-0479">Metal-binding</keyword>
<dbReference type="AlphaFoldDB" id="A0A1G8E997"/>
<dbReference type="InterPro" id="IPR017969">
    <property type="entry name" value="Heavy-metal-associated_CS"/>
</dbReference>